<dbReference type="OrthoDB" id="9768177at2"/>
<reference evidence="15 16" key="1">
    <citation type="submission" date="2018-04" db="EMBL/GenBank/DDBJ databases">
        <title>Adhaeribacter sp. HMF7616 genome sequencing and assembly.</title>
        <authorList>
            <person name="Kang H."/>
            <person name="Kang J."/>
            <person name="Cha I."/>
            <person name="Kim H."/>
            <person name="Joh K."/>
        </authorList>
    </citation>
    <scope>NUCLEOTIDE SEQUENCE [LARGE SCALE GENOMIC DNA]</scope>
    <source>
        <strain evidence="15 16">HMF7616</strain>
    </source>
</reference>
<dbReference type="Proteomes" id="UP000253919">
    <property type="component" value="Unassembled WGS sequence"/>
</dbReference>
<dbReference type="InterPro" id="IPR037066">
    <property type="entry name" value="Plug_dom_sf"/>
</dbReference>
<evidence type="ECO:0000256" key="9">
    <source>
        <dbReference type="ARBA" id="ARBA00023237"/>
    </source>
</evidence>
<feature type="domain" description="TonB-dependent receptor-like beta-barrel" evidence="13">
    <location>
        <begin position="452"/>
        <end position="834"/>
    </location>
</feature>
<evidence type="ECO:0000256" key="3">
    <source>
        <dbReference type="ARBA" id="ARBA00022452"/>
    </source>
</evidence>
<dbReference type="GO" id="GO:0009279">
    <property type="term" value="C:cell outer membrane"/>
    <property type="evidence" value="ECO:0007669"/>
    <property type="project" value="UniProtKB-SubCell"/>
</dbReference>
<dbReference type="SUPFAM" id="SSF56935">
    <property type="entry name" value="Porins"/>
    <property type="match status" value="1"/>
</dbReference>
<dbReference type="NCBIfam" id="TIGR04057">
    <property type="entry name" value="SusC_RagA_signa"/>
    <property type="match status" value="1"/>
</dbReference>
<keyword evidence="5 12" id="KW-0732">Signal</keyword>
<name>A0A369QLG2_9BACT</name>
<dbReference type="PANTHER" id="PTHR30069:SF29">
    <property type="entry name" value="HEMOGLOBIN AND HEMOGLOBIN-HAPTOGLOBIN-BINDING PROTEIN 1-RELATED"/>
    <property type="match status" value="1"/>
</dbReference>
<dbReference type="Gene3D" id="2.40.170.20">
    <property type="entry name" value="TonB-dependent receptor, beta-barrel domain"/>
    <property type="match status" value="1"/>
</dbReference>
<keyword evidence="4 10" id="KW-0812">Transmembrane</keyword>
<gene>
    <name evidence="15" type="ORF">AHMF7616_03099</name>
</gene>
<evidence type="ECO:0000313" key="16">
    <source>
        <dbReference type="Proteomes" id="UP000253919"/>
    </source>
</evidence>
<feature type="domain" description="TonB-dependent receptor plug" evidence="14">
    <location>
        <begin position="117"/>
        <end position="241"/>
    </location>
</feature>
<evidence type="ECO:0000259" key="13">
    <source>
        <dbReference type="Pfam" id="PF00593"/>
    </source>
</evidence>
<comment type="caution">
    <text evidence="15">The sequence shown here is derived from an EMBL/GenBank/DDBJ whole genome shotgun (WGS) entry which is preliminary data.</text>
</comment>
<dbReference type="Pfam" id="PF13715">
    <property type="entry name" value="CarbopepD_reg_2"/>
    <property type="match status" value="1"/>
</dbReference>
<comment type="subcellular location">
    <subcellularLocation>
        <location evidence="1 10">Cell outer membrane</location>
        <topology evidence="1 10">Multi-pass membrane protein</topology>
    </subcellularLocation>
</comment>
<evidence type="ECO:0000256" key="6">
    <source>
        <dbReference type="ARBA" id="ARBA00023077"/>
    </source>
</evidence>
<dbReference type="Pfam" id="PF07715">
    <property type="entry name" value="Plug"/>
    <property type="match status" value="1"/>
</dbReference>
<dbReference type="Pfam" id="PF00593">
    <property type="entry name" value="TonB_dep_Rec_b-barrel"/>
    <property type="match status" value="1"/>
</dbReference>
<evidence type="ECO:0000256" key="11">
    <source>
        <dbReference type="RuleBase" id="RU003357"/>
    </source>
</evidence>
<protein>
    <submittedName>
        <fullName evidence="15">TonB-dependent receptor SusC</fullName>
    </submittedName>
</protein>
<dbReference type="AlphaFoldDB" id="A0A369QLG2"/>
<dbReference type="PROSITE" id="PS52016">
    <property type="entry name" value="TONB_DEPENDENT_REC_3"/>
    <property type="match status" value="1"/>
</dbReference>
<evidence type="ECO:0000256" key="12">
    <source>
        <dbReference type="SAM" id="SignalP"/>
    </source>
</evidence>
<dbReference type="Gene3D" id="2.170.130.10">
    <property type="entry name" value="TonB-dependent receptor, plug domain"/>
    <property type="match status" value="1"/>
</dbReference>
<evidence type="ECO:0000259" key="14">
    <source>
        <dbReference type="Pfam" id="PF07715"/>
    </source>
</evidence>
<sequence>MKKILLMNFLFVLTLFHPAIAQDKKISGRVLDAASNQGLPGVTVLLKGTTTGTATDTEGNFSLDVPATGTLVFSFIGYTTVDQAIGASSTINISLTADTRQLNEVVVTALGVERSRNSLPYAATQVGGEDITKARNPNFVNSLAGKASGVNIKQNNNLGGSTNVVIRGTKSLYGNNQALFVVDGVPISNANTNTLDQATGRGGYDYGNVGADVNPDDIASVSILKGAAATALYGSRASNGVILITTKKGKKGNVNVTLNTGATMGFVDKSTFLKYQDKYGAGYGAYYGPNEDAYFNQRDINGDGTPDLVVPFTEDASYGAAFNPGLLVYQWNSLDPLSPIYRSPTPWVAAKNGPSYFLKNAVGLNNNITIDGGNEAGTFKLGYTNTKDQGILPNSEINKNMVNFAGSLNLTPKLTTSANINFTKIDGRGRYGTGYDSWNPMQQFRQWFQTNVDIKEQKEAYFRNRQNITWNTRSATDLRPIYSDNPYWVRYENYETDERFHYFGNVMATYKFTDWFDVMGRVTLDSYDELQEERNAVGSTGIPFYSRYNRTARETNYDFIANFTKNITEEFSFKGLLGSNFRRHRINSVFAQTNGGLVAPRTYSLFNSINPLNPPFETDQRYGVDGYFASATFGFKEMAFLDLTGRRDQSSTLPKGNNVYYYPSVAGSFVFSELYKSSPWLSYGKVRVNYAEVGNDAPVYSTFDAYGKQDQEINSSTRPSVGGFGSIPFYSLPDTKNNPDLKPERTKSVEAGLEMSFLSNRVGFDFTLYKSNTIDQIIPIQVSTTSGYLYKYVNSGEVENKGIELSAFVNPIKTDDFSWTLNVNWTRNHNEVLSLAPGTENLLLANYQSGVTSNASVGRPFGMIRGNGFVYNNQGEKVIDSDPESSTYGLYLKSPASTEIANPNPQWFGGISNTLVYKGVSLYFLVDVRHGGQLFNLDTYYGYGTGLYPETAGLNDLGNPSRSPVGEGGGIIFPGVKEDGTPNDIRIDNTEGVYGYNQPHQMHVYNAGFIKLREASLTYSLPAALINRIKPFKGIDFSLTGRNLWIIKKHVPYADPEDNLGSGNLGQGNMSGSYPTTRNIGVNLRFRF</sequence>
<comment type="similarity">
    <text evidence="10 11">Belongs to the TonB-dependent receptor family.</text>
</comment>
<keyword evidence="7 10" id="KW-0472">Membrane</keyword>
<keyword evidence="16" id="KW-1185">Reference proteome</keyword>
<dbReference type="EMBL" id="QASA01000001">
    <property type="protein sequence ID" value="RDC64485.1"/>
    <property type="molecule type" value="Genomic_DNA"/>
</dbReference>
<dbReference type="InterPro" id="IPR008969">
    <property type="entry name" value="CarboxyPept-like_regulatory"/>
</dbReference>
<evidence type="ECO:0000256" key="7">
    <source>
        <dbReference type="ARBA" id="ARBA00023136"/>
    </source>
</evidence>
<feature type="signal peptide" evidence="12">
    <location>
        <begin position="1"/>
        <end position="21"/>
    </location>
</feature>
<evidence type="ECO:0000256" key="5">
    <source>
        <dbReference type="ARBA" id="ARBA00022729"/>
    </source>
</evidence>
<keyword evidence="2 10" id="KW-0813">Transport</keyword>
<proteinExistence type="inferred from homology"/>
<dbReference type="Gene3D" id="2.60.40.1120">
    <property type="entry name" value="Carboxypeptidase-like, regulatory domain"/>
    <property type="match status" value="1"/>
</dbReference>
<feature type="chain" id="PRO_5016777448" evidence="12">
    <location>
        <begin position="22"/>
        <end position="1088"/>
    </location>
</feature>
<evidence type="ECO:0000256" key="2">
    <source>
        <dbReference type="ARBA" id="ARBA00022448"/>
    </source>
</evidence>
<dbReference type="InterPro" id="IPR000531">
    <property type="entry name" value="Beta-barrel_TonB"/>
</dbReference>
<keyword evidence="9 10" id="KW-0998">Cell outer membrane</keyword>
<organism evidence="15 16">
    <name type="scientific">Adhaeribacter pallidiroseus</name>
    <dbReference type="NCBI Taxonomy" id="2072847"/>
    <lineage>
        <taxon>Bacteria</taxon>
        <taxon>Pseudomonadati</taxon>
        <taxon>Bacteroidota</taxon>
        <taxon>Cytophagia</taxon>
        <taxon>Cytophagales</taxon>
        <taxon>Hymenobacteraceae</taxon>
        <taxon>Adhaeribacter</taxon>
    </lineage>
</organism>
<dbReference type="PANTHER" id="PTHR30069">
    <property type="entry name" value="TONB-DEPENDENT OUTER MEMBRANE RECEPTOR"/>
    <property type="match status" value="1"/>
</dbReference>
<evidence type="ECO:0000256" key="4">
    <source>
        <dbReference type="ARBA" id="ARBA00022692"/>
    </source>
</evidence>
<evidence type="ECO:0000256" key="10">
    <source>
        <dbReference type="PROSITE-ProRule" id="PRU01360"/>
    </source>
</evidence>
<dbReference type="InterPro" id="IPR039426">
    <property type="entry name" value="TonB-dep_rcpt-like"/>
</dbReference>
<dbReference type="GO" id="GO:0015344">
    <property type="term" value="F:siderophore uptake transmembrane transporter activity"/>
    <property type="evidence" value="ECO:0007669"/>
    <property type="project" value="TreeGrafter"/>
</dbReference>
<keyword evidence="6 11" id="KW-0798">TonB box</keyword>
<dbReference type="InterPro" id="IPR036942">
    <property type="entry name" value="Beta-barrel_TonB_sf"/>
</dbReference>
<evidence type="ECO:0000313" key="15">
    <source>
        <dbReference type="EMBL" id="RDC64485.1"/>
    </source>
</evidence>
<evidence type="ECO:0000256" key="8">
    <source>
        <dbReference type="ARBA" id="ARBA00023170"/>
    </source>
</evidence>
<keyword evidence="8 15" id="KW-0675">Receptor</keyword>
<evidence type="ECO:0000256" key="1">
    <source>
        <dbReference type="ARBA" id="ARBA00004571"/>
    </source>
</evidence>
<dbReference type="InterPro" id="IPR012910">
    <property type="entry name" value="Plug_dom"/>
</dbReference>
<accession>A0A369QLG2</accession>
<dbReference type="InterPro" id="IPR023997">
    <property type="entry name" value="TonB-dep_OMP_SusC/RagA_CS"/>
</dbReference>
<dbReference type="InterPro" id="IPR023996">
    <property type="entry name" value="TonB-dep_OMP_SusC/RagA"/>
</dbReference>
<dbReference type="NCBIfam" id="TIGR04056">
    <property type="entry name" value="OMP_RagA_SusC"/>
    <property type="match status" value="1"/>
</dbReference>
<keyword evidence="3 10" id="KW-1134">Transmembrane beta strand</keyword>
<dbReference type="GO" id="GO:0044718">
    <property type="term" value="P:siderophore transmembrane transport"/>
    <property type="evidence" value="ECO:0007669"/>
    <property type="project" value="TreeGrafter"/>
</dbReference>
<dbReference type="SUPFAM" id="SSF49464">
    <property type="entry name" value="Carboxypeptidase regulatory domain-like"/>
    <property type="match status" value="1"/>
</dbReference>
<dbReference type="RefSeq" id="WP_115375633.1">
    <property type="nucleotide sequence ID" value="NZ_QASA01000001.1"/>
</dbReference>